<reference evidence="2 3" key="1">
    <citation type="submission" date="2016-06" db="EMBL/GenBank/DDBJ databases">
        <title>Living apart together: crosstalk between the core and supernumerary genomes in a fungal plant pathogen.</title>
        <authorList>
            <person name="Vanheule A."/>
            <person name="Audenaert K."/>
            <person name="Warris S."/>
            <person name="Van De Geest H."/>
            <person name="Schijlen E."/>
            <person name="Hofte M."/>
            <person name="De Saeger S."/>
            <person name="Haesaert G."/>
            <person name="Waalwijk C."/>
            <person name="Van Der Lee T."/>
        </authorList>
    </citation>
    <scope>NUCLEOTIDE SEQUENCE [LARGE SCALE GENOMIC DNA]</scope>
    <source>
        <strain evidence="2 3">2516</strain>
    </source>
</reference>
<evidence type="ECO:0000313" key="3">
    <source>
        <dbReference type="Proteomes" id="UP000091967"/>
    </source>
</evidence>
<feature type="region of interest" description="Disordered" evidence="1">
    <location>
        <begin position="137"/>
        <end position="170"/>
    </location>
</feature>
<dbReference type="Proteomes" id="UP000091967">
    <property type="component" value="Unassembled WGS sequence"/>
</dbReference>
<dbReference type="AlphaFoldDB" id="A0A1B8ASD3"/>
<proteinExistence type="predicted"/>
<feature type="compositionally biased region" description="Polar residues" evidence="1">
    <location>
        <begin position="137"/>
        <end position="147"/>
    </location>
</feature>
<accession>A0A1B8ASD3</accession>
<dbReference type="EMBL" id="LYXU01000002">
    <property type="protein sequence ID" value="OBS23423.1"/>
    <property type="molecule type" value="Genomic_DNA"/>
</dbReference>
<name>A0A1B8ASD3_FUSPO</name>
<comment type="caution">
    <text evidence="2">The sequence shown here is derived from an EMBL/GenBank/DDBJ whole genome shotgun (WGS) entry which is preliminary data.</text>
</comment>
<evidence type="ECO:0000256" key="1">
    <source>
        <dbReference type="SAM" id="MobiDB-lite"/>
    </source>
</evidence>
<feature type="region of interest" description="Disordered" evidence="1">
    <location>
        <begin position="1"/>
        <end position="40"/>
    </location>
</feature>
<gene>
    <name evidence="2" type="ORF">FPOA_03971</name>
</gene>
<evidence type="ECO:0000313" key="2">
    <source>
        <dbReference type="EMBL" id="OBS23423.1"/>
    </source>
</evidence>
<sequence>MSEERESPNVATDEATPIPTKASKTNRPRAREDAETSRARHDEAIKQIHPGAKKFPELYTKVQHHIKAHALGRKWTDNSLYKRFLGWADFADVNDHPKLDMLIATMAVRDYFDTNSHMYDSQVNFRRLREWMDTQLSVPTQSKSASNPKALAKAQRQPRVKTEPELGSGDAADTIRKSIENENGFAVPADLKRHAQEHSAQPSNKRANLGSDQTLVAPDSNNVGMLQPSQQRIIYRETGMQTDSYASIEEVVGPLRQVAASFQEEFKVLQNHTAMMGNLMERAQVTPARPAHNVAHQQQYQVQDMIPLQPMNRQPPGYYIDHSRDNGGSGPIFRFG</sequence>
<feature type="compositionally biased region" description="Basic and acidic residues" evidence="1">
    <location>
        <begin position="29"/>
        <end position="40"/>
    </location>
</feature>
<protein>
    <submittedName>
        <fullName evidence="2">Uncharacterized protein</fullName>
    </submittedName>
</protein>
<keyword evidence="3" id="KW-1185">Reference proteome</keyword>
<dbReference type="OMA" id="VHASFEP"/>
<organism evidence="2 3">
    <name type="scientific">Fusarium poae</name>
    <dbReference type="NCBI Taxonomy" id="36050"/>
    <lineage>
        <taxon>Eukaryota</taxon>
        <taxon>Fungi</taxon>
        <taxon>Dikarya</taxon>
        <taxon>Ascomycota</taxon>
        <taxon>Pezizomycotina</taxon>
        <taxon>Sordariomycetes</taxon>
        <taxon>Hypocreomycetidae</taxon>
        <taxon>Hypocreales</taxon>
        <taxon>Nectriaceae</taxon>
        <taxon>Fusarium</taxon>
    </lineage>
</organism>